<feature type="domain" description="Heterokaryon incompatibility" evidence="1">
    <location>
        <begin position="15"/>
        <end position="138"/>
    </location>
</feature>
<proteinExistence type="predicted"/>
<gene>
    <name evidence="2" type="ORF">OHC33_010985</name>
</gene>
<accession>A0AAN8EIR7</accession>
<evidence type="ECO:0000259" key="1">
    <source>
        <dbReference type="Pfam" id="PF06985"/>
    </source>
</evidence>
<sequence>MLTQSSVVELRTGICLQELDATIRDAVFISRALHLEYLWVDALCVFQDGTKEDWLAQSSKMQEVYEKSVLTLVAVDTSSVCDKILVSRNDQYIGVPWDLNNLPDDRGSSNTVYLSKHWDPVRDKIVGPWSARGWTLQEALLPNRLLYYTATQMVWKCCKETRYERGLTIDPAQQIVDAFEEEGGRNFWAFDLFTKVKLMPWYVSTSIDDIRREKHRLWYELVEEYSARHLTNSSDRSIAISGLAAKYHDFLGTDRYMAGLWEADMVRGLLWHVEGAKMFSTPESETGLANTCQHPTWSWLRVVPGHTVRNDHASYIDCKDLARVRHIEIDHEHPSRPFGNTLKAVLSLRGRTLFFNRLYAAEWRSSTSLSAFERHISQLVEDEYGSSAIDLTHESKFAAVLMLKHFPSADHRVDVLVLEAVSQSGNASSIFRRRGVVQLCYFSSRAKALQWHRGRERLSHRLGLSSGPRKVKYLSAKAVFDELHVKMWTWQELTIV</sequence>
<dbReference type="AlphaFoldDB" id="A0AAN8EIR7"/>
<comment type="caution">
    <text evidence="2">The sequence shown here is derived from an EMBL/GenBank/DDBJ whole genome shotgun (WGS) entry which is preliminary data.</text>
</comment>
<reference evidence="2 3" key="1">
    <citation type="submission" date="2022-12" db="EMBL/GenBank/DDBJ databases">
        <title>Genomic features and morphological characterization of a novel Knufia sp. strain isolated from spacecraft assembly facility.</title>
        <authorList>
            <person name="Teixeira M."/>
            <person name="Chander A.M."/>
            <person name="Stajich J.E."/>
            <person name="Venkateswaran K."/>
        </authorList>
    </citation>
    <scope>NUCLEOTIDE SEQUENCE [LARGE SCALE GENOMIC DNA]</scope>
    <source>
        <strain evidence="2 3">FJI-L2-BK-P2</strain>
    </source>
</reference>
<keyword evidence="3" id="KW-1185">Reference proteome</keyword>
<evidence type="ECO:0000313" key="2">
    <source>
        <dbReference type="EMBL" id="KAK5948001.1"/>
    </source>
</evidence>
<dbReference type="Proteomes" id="UP001316803">
    <property type="component" value="Unassembled WGS sequence"/>
</dbReference>
<dbReference type="PANTHER" id="PTHR33112:SF16">
    <property type="entry name" value="HETEROKARYON INCOMPATIBILITY DOMAIN-CONTAINING PROTEIN"/>
    <property type="match status" value="1"/>
</dbReference>
<protein>
    <recommendedName>
        <fullName evidence="1">Heterokaryon incompatibility domain-containing protein</fullName>
    </recommendedName>
</protein>
<dbReference type="PANTHER" id="PTHR33112">
    <property type="entry name" value="DOMAIN PROTEIN, PUTATIVE-RELATED"/>
    <property type="match status" value="1"/>
</dbReference>
<dbReference type="InterPro" id="IPR010730">
    <property type="entry name" value="HET"/>
</dbReference>
<evidence type="ECO:0000313" key="3">
    <source>
        <dbReference type="Proteomes" id="UP001316803"/>
    </source>
</evidence>
<dbReference type="Pfam" id="PF06985">
    <property type="entry name" value="HET"/>
    <property type="match status" value="1"/>
</dbReference>
<name>A0AAN8EIR7_9EURO</name>
<organism evidence="2 3">
    <name type="scientific">Knufia fluminis</name>
    <dbReference type="NCBI Taxonomy" id="191047"/>
    <lineage>
        <taxon>Eukaryota</taxon>
        <taxon>Fungi</taxon>
        <taxon>Dikarya</taxon>
        <taxon>Ascomycota</taxon>
        <taxon>Pezizomycotina</taxon>
        <taxon>Eurotiomycetes</taxon>
        <taxon>Chaetothyriomycetidae</taxon>
        <taxon>Chaetothyriales</taxon>
        <taxon>Trichomeriaceae</taxon>
        <taxon>Knufia</taxon>
    </lineage>
</organism>
<dbReference type="EMBL" id="JAKLMC020000056">
    <property type="protein sequence ID" value="KAK5948001.1"/>
    <property type="molecule type" value="Genomic_DNA"/>
</dbReference>